<evidence type="ECO:0000313" key="2">
    <source>
        <dbReference type="EMBL" id="AZS74089.1"/>
    </source>
</evidence>
<dbReference type="Pfam" id="PF00069">
    <property type="entry name" value="Pkinase"/>
    <property type="match status" value="1"/>
</dbReference>
<name>A0A3Q9KCP0_9ACTN</name>
<keyword evidence="2" id="KW-0808">Transferase</keyword>
<dbReference type="Proteomes" id="UP000275579">
    <property type="component" value="Chromosome"/>
</dbReference>
<keyword evidence="2" id="KW-0418">Kinase</keyword>
<reference evidence="2 3" key="1">
    <citation type="submission" date="2018-04" db="EMBL/GenBank/DDBJ databases">
        <title>Complete genome sequences of Streptomyces lydicus strain WYEC and characterization of antagonistic properties of biological control agents.</title>
        <authorList>
            <person name="Mariita R.M."/>
            <person name="Sello J.K."/>
        </authorList>
    </citation>
    <scope>NUCLEOTIDE SEQUENCE [LARGE SCALE GENOMIC DNA]</scope>
    <source>
        <strain evidence="2 3">WYEC 108</strain>
    </source>
</reference>
<dbReference type="InterPro" id="IPR011009">
    <property type="entry name" value="Kinase-like_dom_sf"/>
</dbReference>
<organism evidence="2 3">
    <name type="scientific">Streptomyces lydicus</name>
    <dbReference type="NCBI Taxonomy" id="47763"/>
    <lineage>
        <taxon>Bacteria</taxon>
        <taxon>Bacillati</taxon>
        <taxon>Actinomycetota</taxon>
        <taxon>Actinomycetes</taxon>
        <taxon>Kitasatosporales</taxon>
        <taxon>Streptomycetaceae</taxon>
        <taxon>Streptomyces</taxon>
    </lineage>
</organism>
<evidence type="ECO:0000259" key="1">
    <source>
        <dbReference type="PROSITE" id="PS50011"/>
    </source>
</evidence>
<evidence type="ECO:0000313" key="3">
    <source>
        <dbReference type="Proteomes" id="UP000275579"/>
    </source>
</evidence>
<dbReference type="EMBL" id="CP029042">
    <property type="protein sequence ID" value="AZS74089.1"/>
    <property type="molecule type" value="Genomic_DNA"/>
</dbReference>
<proteinExistence type="predicted"/>
<gene>
    <name evidence="2" type="ORF">DDE74_26870</name>
</gene>
<dbReference type="GO" id="GO:0004672">
    <property type="term" value="F:protein kinase activity"/>
    <property type="evidence" value="ECO:0007669"/>
    <property type="project" value="InterPro"/>
</dbReference>
<dbReference type="GO" id="GO:0005524">
    <property type="term" value="F:ATP binding"/>
    <property type="evidence" value="ECO:0007669"/>
    <property type="project" value="InterPro"/>
</dbReference>
<accession>A0A3Q9KCP0</accession>
<dbReference type="SUPFAM" id="SSF56112">
    <property type="entry name" value="Protein kinase-like (PK-like)"/>
    <property type="match status" value="1"/>
</dbReference>
<dbReference type="AlphaFoldDB" id="A0A3Q9KCP0"/>
<sequence length="276" mass="30445">MPSQGPFDLPAHVEDVVGPLSRRLVVNRRGSTVWDVRTATGRLAIKLGYRSRTHEWTALAPAREAVVLRQLIPEKVRFGEWEEGTWSMQPWRDGEALFARWEPSRHPSEPREPNLAEARSCAAALAALHEAGWVHGDVQPNHFVIGPTRTALIDLALAQGGEIPESYDFSYRGCLVHYEAPEISESILATGTAVPTQEADVYALGASWFISATGWRHVSYPDGAERKDQRQAIVDKPHRPINVPGPLGPLIEGMMSRDPSVRPTSTEVCAALHGML</sequence>
<dbReference type="Gene3D" id="1.10.510.10">
    <property type="entry name" value="Transferase(Phosphotransferase) domain 1"/>
    <property type="match status" value="1"/>
</dbReference>
<protein>
    <submittedName>
        <fullName evidence="2">Protein kinase</fullName>
    </submittedName>
</protein>
<feature type="domain" description="Protein kinase" evidence="1">
    <location>
        <begin position="1"/>
        <end position="276"/>
    </location>
</feature>
<dbReference type="PROSITE" id="PS50011">
    <property type="entry name" value="PROTEIN_KINASE_DOM"/>
    <property type="match status" value="1"/>
</dbReference>
<dbReference type="InterPro" id="IPR000719">
    <property type="entry name" value="Prot_kinase_dom"/>
</dbReference>